<dbReference type="InterPro" id="IPR003136">
    <property type="entry name" value="Cytidylate_kin"/>
</dbReference>
<feature type="binding site" evidence="8">
    <location>
        <begin position="8"/>
        <end position="16"/>
    </location>
    <ligand>
        <name>ATP</name>
        <dbReference type="ChEBI" id="CHEBI:30616"/>
    </ligand>
</feature>
<dbReference type="InterPro" id="IPR027417">
    <property type="entry name" value="P-loop_NTPase"/>
</dbReference>
<dbReference type="Pfam" id="PF02224">
    <property type="entry name" value="Cytidylate_kin"/>
    <property type="match status" value="1"/>
</dbReference>
<dbReference type="EC" id="2.7.4.25" evidence="8"/>
<reference evidence="10 11" key="1">
    <citation type="submission" date="2023-01" db="EMBL/GenBank/DDBJ databases">
        <authorList>
            <person name="Lee S.H."/>
            <person name="Jung H.S."/>
            <person name="Yun J.U."/>
        </authorList>
    </citation>
    <scope>NUCLEOTIDE SEQUENCE [LARGE SCALE GENOMIC DNA]</scope>
    <source>
        <strain evidence="10 11">CBA3646</strain>
    </source>
</reference>
<evidence type="ECO:0000313" key="10">
    <source>
        <dbReference type="EMBL" id="WBW50607.1"/>
    </source>
</evidence>
<dbReference type="NCBIfam" id="TIGR00017">
    <property type="entry name" value="cmk"/>
    <property type="match status" value="1"/>
</dbReference>
<dbReference type="CDD" id="cd02020">
    <property type="entry name" value="CMPK"/>
    <property type="match status" value="1"/>
</dbReference>
<sequence>MYRVAIDGPSGSGKSTIARELSKRLQITYVDTGAMYRAFALEANNTGKSVDELIATIDIDYHDDTVFLNGKAINQEIRSEVISKMASQISKDPKVRAFLVELQQRIAEKRSVVMEGRDITTVVLPEAEYKFFLDSDVHVRAKRRYEQLIANGESADLEQVYDNLVKRDNNDRNREHSPLTIAEDAVYIDSTLMDLETTVTTILSHIHEA</sequence>
<gene>
    <name evidence="8 10" type="primary">cmk</name>
    <name evidence="10" type="ORF">O6R05_03410</name>
</gene>
<proteinExistence type="inferred from homology"/>
<dbReference type="PANTHER" id="PTHR21299">
    <property type="entry name" value="CYTIDYLATE KINASE/PANTOATE-BETA-ALANINE LIGASE"/>
    <property type="match status" value="1"/>
</dbReference>
<feature type="domain" description="Cytidylate kinase" evidence="9">
    <location>
        <begin position="4"/>
        <end position="207"/>
    </location>
</feature>
<dbReference type="GO" id="GO:0016301">
    <property type="term" value="F:kinase activity"/>
    <property type="evidence" value="ECO:0007669"/>
    <property type="project" value="UniProtKB-KW"/>
</dbReference>
<evidence type="ECO:0000256" key="2">
    <source>
        <dbReference type="ARBA" id="ARBA00022679"/>
    </source>
</evidence>
<keyword evidence="2 8" id="KW-0808">Transferase</keyword>
<comment type="catalytic activity">
    <reaction evidence="7 8">
        <text>CMP + ATP = CDP + ADP</text>
        <dbReference type="Rhea" id="RHEA:11600"/>
        <dbReference type="ChEBI" id="CHEBI:30616"/>
        <dbReference type="ChEBI" id="CHEBI:58069"/>
        <dbReference type="ChEBI" id="CHEBI:60377"/>
        <dbReference type="ChEBI" id="CHEBI:456216"/>
        <dbReference type="EC" id="2.7.4.25"/>
    </reaction>
</comment>
<dbReference type="RefSeq" id="WP_271192132.1">
    <property type="nucleotide sequence ID" value="NZ_CP115667.1"/>
</dbReference>
<dbReference type="SUPFAM" id="SSF52540">
    <property type="entry name" value="P-loop containing nucleoside triphosphate hydrolases"/>
    <property type="match status" value="1"/>
</dbReference>
<keyword evidence="8" id="KW-0963">Cytoplasm</keyword>
<dbReference type="HAMAP" id="MF_00238">
    <property type="entry name" value="Cytidyl_kinase_type1"/>
    <property type="match status" value="1"/>
</dbReference>
<name>A0ABY7QV61_9FIRM</name>
<keyword evidence="5 8" id="KW-0067">ATP-binding</keyword>
<dbReference type="EMBL" id="CP115667">
    <property type="protein sequence ID" value="WBW50607.1"/>
    <property type="molecule type" value="Genomic_DNA"/>
</dbReference>
<protein>
    <recommendedName>
        <fullName evidence="8">Cytidylate kinase</fullName>
        <shortName evidence="8">CK</shortName>
        <ecNumber evidence="8">2.7.4.25</ecNumber>
    </recommendedName>
    <alternativeName>
        <fullName evidence="8">Cytidine monophosphate kinase</fullName>
        <shortName evidence="8">CMP kinase</shortName>
    </alternativeName>
</protein>
<evidence type="ECO:0000256" key="8">
    <source>
        <dbReference type="HAMAP-Rule" id="MF_00238"/>
    </source>
</evidence>
<accession>A0ABY7QV61</accession>
<keyword evidence="11" id="KW-1185">Reference proteome</keyword>
<organism evidence="10 11">
    <name type="scientific">Peptoniphilus equinus</name>
    <dbReference type="NCBI Taxonomy" id="3016343"/>
    <lineage>
        <taxon>Bacteria</taxon>
        <taxon>Bacillati</taxon>
        <taxon>Bacillota</taxon>
        <taxon>Tissierellia</taxon>
        <taxon>Tissierellales</taxon>
        <taxon>Peptoniphilaceae</taxon>
        <taxon>Peptoniphilus</taxon>
    </lineage>
</organism>
<evidence type="ECO:0000256" key="5">
    <source>
        <dbReference type="ARBA" id="ARBA00022840"/>
    </source>
</evidence>
<comment type="subcellular location">
    <subcellularLocation>
        <location evidence="8">Cytoplasm</location>
    </subcellularLocation>
</comment>
<comment type="catalytic activity">
    <reaction evidence="6 8">
        <text>dCMP + ATP = dCDP + ADP</text>
        <dbReference type="Rhea" id="RHEA:25094"/>
        <dbReference type="ChEBI" id="CHEBI:30616"/>
        <dbReference type="ChEBI" id="CHEBI:57566"/>
        <dbReference type="ChEBI" id="CHEBI:58593"/>
        <dbReference type="ChEBI" id="CHEBI:456216"/>
        <dbReference type="EC" id="2.7.4.25"/>
    </reaction>
</comment>
<evidence type="ECO:0000256" key="4">
    <source>
        <dbReference type="ARBA" id="ARBA00022777"/>
    </source>
</evidence>
<dbReference type="PANTHER" id="PTHR21299:SF2">
    <property type="entry name" value="CYTIDYLATE KINASE"/>
    <property type="match status" value="1"/>
</dbReference>
<dbReference type="Proteomes" id="UP001210339">
    <property type="component" value="Chromosome"/>
</dbReference>
<evidence type="ECO:0000256" key="3">
    <source>
        <dbReference type="ARBA" id="ARBA00022741"/>
    </source>
</evidence>
<evidence type="ECO:0000256" key="6">
    <source>
        <dbReference type="ARBA" id="ARBA00047615"/>
    </source>
</evidence>
<dbReference type="InterPro" id="IPR011994">
    <property type="entry name" value="Cytidylate_kinase_dom"/>
</dbReference>
<evidence type="ECO:0000313" key="11">
    <source>
        <dbReference type="Proteomes" id="UP001210339"/>
    </source>
</evidence>
<comment type="similarity">
    <text evidence="1 8">Belongs to the cytidylate kinase family. Type 1 subfamily.</text>
</comment>
<evidence type="ECO:0000256" key="1">
    <source>
        <dbReference type="ARBA" id="ARBA00009427"/>
    </source>
</evidence>
<keyword evidence="4 8" id="KW-0418">Kinase</keyword>
<dbReference type="Gene3D" id="3.40.50.300">
    <property type="entry name" value="P-loop containing nucleotide triphosphate hydrolases"/>
    <property type="match status" value="1"/>
</dbReference>
<evidence type="ECO:0000259" key="9">
    <source>
        <dbReference type="Pfam" id="PF02224"/>
    </source>
</evidence>
<keyword evidence="3 8" id="KW-0547">Nucleotide-binding</keyword>
<evidence type="ECO:0000256" key="7">
    <source>
        <dbReference type="ARBA" id="ARBA00048478"/>
    </source>
</evidence>